<protein>
    <submittedName>
        <fullName evidence="2">Zinc knuckle CX2CX4HX4C</fullName>
    </submittedName>
</protein>
<proteinExistence type="predicted"/>
<keyword evidence="3" id="KW-1185">Reference proteome</keyword>
<organism evidence="2 3">
    <name type="scientific">Artemisia annua</name>
    <name type="common">Sweet wormwood</name>
    <dbReference type="NCBI Taxonomy" id="35608"/>
    <lineage>
        <taxon>Eukaryota</taxon>
        <taxon>Viridiplantae</taxon>
        <taxon>Streptophyta</taxon>
        <taxon>Embryophyta</taxon>
        <taxon>Tracheophyta</taxon>
        <taxon>Spermatophyta</taxon>
        <taxon>Magnoliopsida</taxon>
        <taxon>eudicotyledons</taxon>
        <taxon>Gunneridae</taxon>
        <taxon>Pentapetalae</taxon>
        <taxon>asterids</taxon>
        <taxon>campanulids</taxon>
        <taxon>Asterales</taxon>
        <taxon>Asteraceae</taxon>
        <taxon>Asteroideae</taxon>
        <taxon>Anthemideae</taxon>
        <taxon>Artemisiinae</taxon>
        <taxon>Artemisia</taxon>
    </lineage>
</organism>
<feature type="region of interest" description="Disordered" evidence="1">
    <location>
        <begin position="1"/>
        <end position="78"/>
    </location>
</feature>
<reference evidence="2 3" key="1">
    <citation type="journal article" date="2018" name="Mol. Plant">
        <title>The genome of Artemisia annua provides insight into the evolution of Asteraceae family and artemisinin biosynthesis.</title>
        <authorList>
            <person name="Shen Q."/>
            <person name="Zhang L."/>
            <person name="Liao Z."/>
            <person name="Wang S."/>
            <person name="Yan T."/>
            <person name="Shi P."/>
            <person name="Liu M."/>
            <person name="Fu X."/>
            <person name="Pan Q."/>
            <person name="Wang Y."/>
            <person name="Lv Z."/>
            <person name="Lu X."/>
            <person name="Zhang F."/>
            <person name="Jiang W."/>
            <person name="Ma Y."/>
            <person name="Chen M."/>
            <person name="Hao X."/>
            <person name="Li L."/>
            <person name="Tang Y."/>
            <person name="Lv G."/>
            <person name="Zhou Y."/>
            <person name="Sun X."/>
            <person name="Brodelius P.E."/>
            <person name="Rose J.K.C."/>
            <person name="Tang K."/>
        </authorList>
    </citation>
    <scope>NUCLEOTIDE SEQUENCE [LARGE SCALE GENOMIC DNA]</scope>
    <source>
        <strain evidence="3">cv. Huhao1</strain>
        <tissue evidence="2">Leaf</tissue>
    </source>
</reference>
<sequence>MNQTPGNTNPSMDNPNNTNPNLVPPPKESEDIVRQRKSSRSQNSALKNKNKQSKVGTKVVSFKNNGKKPSKKGSKSVEGMAGVEFDYGNSVREEEFDGYSIDSRSCGESVSERELQDVEGDDMVNGMPEVNVSKTNNDMNVSTNVGEIHVPVNENPVLNPSSSPVHSPRILKRGESLTKDNSKASAAFSFNNVEKWPSLGNGAKGDVQMGSNVKNVDVDEVRVMQDVNMKDTTTPTKTVSFAGALQGRKMCENAYGRASFARVLVEIEAASGLVDSVSVCYKSLGKSMELKVEYPWKPPICSHGKVFGHGYDKCNRRELTEAEKNVSVEINVQKMNNAMNVNNNGNDWQSASYKRNTRSEFVNNGYMGQRSYVGESSNSRGGYNGRGRGGMQGRGFNNQRFNRNQQAQYAPVNKANEVKKDSGKEAGLGDKDKGKGVVGNDGRSNGQNVSVGGINSSNKYSALADEEVMESNLEWEMMRNRIDDACEKGLFISVEEKNSWPKDLMEYYKKKMEKFVKKGSIDLLKSKIKNFEKSIQYSNESITMALKRKADSLDKSELMAQGLTENQAYAKVWSREGTGFRAVTSILVTIILTQACILYSEVIRSVISSCILPPTGMCLLCSSEYGDVSQ</sequence>
<feature type="compositionally biased region" description="Gly residues" evidence="1">
    <location>
        <begin position="382"/>
        <end position="393"/>
    </location>
</feature>
<feature type="compositionally biased region" description="Polar residues" evidence="1">
    <location>
        <begin position="443"/>
        <end position="456"/>
    </location>
</feature>
<feature type="compositionally biased region" description="Basic and acidic residues" evidence="1">
    <location>
        <begin position="416"/>
        <end position="435"/>
    </location>
</feature>
<evidence type="ECO:0000256" key="1">
    <source>
        <dbReference type="SAM" id="MobiDB-lite"/>
    </source>
</evidence>
<gene>
    <name evidence="2" type="ORF">CTI12_AA481120</name>
</gene>
<feature type="compositionally biased region" description="Low complexity" evidence="1">
    <location>
        <begin position="394"/>
        <end position="406"/>
    </location>
</feature>
<dbReference type="Proteomes" id="UP000245207">
    <property type="component" value="Unassembled WGS sequence"/>
</dbReference>
<evidence type="ECO:0000313" key="2">
    <source>
        <dbReference type="EMBL" id="PWA49651.1"/>
    </source>
</evidence>
<name>A0A2U1LKZ3_ARTAN</name>
<comment type="caution">
    <text evidence="2">The sequence shown here is derived from an EMBL/GenBank/DDBJ whole genome shotgun (WGS) entry which is preliminary data.</text>
</comment>
<feature type="compositionally biased region" description="Low complexity" evidence="1">
    <location>
        <begin position="7"/>
        <end position="21"/>
    </location>
</feature>
<feature type="region of interest" description="Disordered" evidence="1">
    <location>
        <begin position="372"/>
        <end position="456"/>
    </location>
</feature>
<evidence type="ECO:0000313" key="3">
    <source>
        <dbReference type="Proteomes" id="UP000245207"/>
    </source>
</evidence>
<dbReference type="EMBL" id="PKPP01008836">
    <property type="protein sequence ID" value="PWA49651.1"/>
    <property type="molecule type" value="Genomic_DNA"/>
</dbReference>
<accession>A0A2U1LKZ3</accession>
<dbReference type="AlphaFoldDB" id="A0A2U1LKZ3"/>
<feature type="compositionally biased region" description="Basic residues" evidence="1">
    <location>
        <begin position="65"/>
        <end position="74"/>
    </location>
</feature>